<sequence>MLLSSKQKTTRDKFYLWNWPKLSMRIEGSGGECQAGTVDFYSSNEWEKQVSAGQRDLRVGSCFAPETGAMGMHMPRKVLDDGIEKEVQELLDEAEPPPGLVGWHRRQEGMLEVPHGAPSFSYATGPASLEEVLSESPEESERVWTEVASGQRLRGDPSEPDRNQDESKLRRQAVVLKREPGILRRQIQGRHDKCMKMWGTLVMRPPGLSNGNMAGASPFDEKMHGDWITAVVM</sequence>
<evidence type="ECO:0000256" key="1">
    <source>
        <dbReference type="SAM" id="MobiDB-lite"/>
    </source>
</evidence>
<dbReference type="AlphaFoldDB" id="A0A9D4UKI3"/>
<organism evidence="2 3">
    <name type="scientific">Adiantum capillus-veneris</name>
    <name type="common">Maidenhair fern</name>
    <dbReference type="NCBI Taxonomy" id="13818"/>
    <lineage>
        <taxon>Eukaryota</taxon>
        <taxon>Viridiplantae</taxon>
        <taxon>Streptophyta</taxon>
        <taxon>Embryophyta</taxon>
        <taxon>Tracheophyta</taxon>
        <taxon>Polypodiopsida</taxon>
        <taxon>Polypodiidae</taxon>
        <taxon>Polypodiales</taxon>
        <taxon>Pteridineae</taxon>
        <taxon>Pteridaceae</taxon>
        <taxon>Vittarioideae</taxon>
        <taxon>Adiantum</taxon>
    </lineage>
</organism>
<reference evidence="2" key="1">
    <citation type="submission" date="2021-01" db="EMBL/GenBank/DDBJ databases">
        <title>Adiantum capillus-veneris genome.</title>
        <authorList>
            <person name="Fang Y."/>
            <person name="Liao Q."/>
        </authorList>
    </citation>
    <scope>NUCLEOTIDE SEQUENCE</scope>
    <source>
        <strain evidence="2">H3</strain>
        <tissue evidence="2">Leaf</tissue>
    </source>
</reference>
<dbReference type="EMBL" id="JABFUD020000015">
    <property type="protein sequence ID" value="KAI5069063.1"/>
    <property type="molecule type" value="Genomic_DNA"/>
</dbReference>
<proteinExistence type="predicted"/>
<evidence type="ECO:0000313" key="3">
    <source>
        <dbReference type="Proteomes" id="UP000886520"/>
    </source>
</evidence>
<protein>
    <submittedName>
        <fullName evidence="2">Uncharacterized protein</fullName>
    </submittedName>
</protein>
<dbReference type="Proteomes" id="UP000886520">
    <property type="component" value="Chromosome 15"/>
</dbReference>
<gene>
    <name evidence="2" type="ORF">GOP47_0015364</name>
</gene>
<comment type="caution">
    <text evidence="2">The sequence shown here is derived from an EMBL/GenBank/DDBJ whole genome shotgun (WGS) entry which is preliminary data.</text>
</comment>
<feature type="region of interest" description="Disordered" evidence="1">
    <location>
        <begin position="146"/>
        <end position="171"/>
    </location>
</feature>
<name>A0A9D4UKI3_ADICA</name>
<evidence type="ECO:0000313" key="2">
    <source>
        <dbReference type="EMBL" id="KAI5069063.1"/>
    </source>
</evidence>
<feature type="compositionally biased region" description="Basic and acidic residues" evidence="1">
    <location>
        <begin position="153"/>
        <end position="169"/>
    </location>
</feature>
<accession>A0A9D4UKI3</accession>
<keyword evidence="3" id="KW-1185">Reference proteome</keyword>